<keyword evidence="26" id="KW-1185">Reference proteome</keyword>
<evidence type="ECO:0000256" key="19">
    <source>
        <dbReference type="SAM" id="MobiDB-lite"/>
    </source>
</evidence>
<dbReference type="InterPro" id="IPR049296">
    <property type="entry name" value="PARP1-like_PADR1_N"/>
</dbReference>
<feature type="compositionally biased region" description="Acidic residues" evidence="19">
    <location>
        <begin position="93"/>
        <end position="108"/>
    </location>
</feature>
<dbReference type="SUPFAM" id="SSF47587">
    <property type="entry name" value="Domain of poly(ADP-ribose) polymerase"/>
    <property type="match status" value="1"/>
</dbReference>
<keyword evidence="12 18" id="KW-0520">NAD</keyword>
<accession>A0A0U9HR58</accession>
<dbReference type="FunFam" id="1.20.142.10:FF:000002">
    <property type="entry name" value="Poly [ADP-ribose] polymerase"/>
    <property type="match status" value="1"/>
</dbReference>
<evidence type="ECO:0000256" key="7">
    <source>
        <dbReference type="ARBA" id="ARBA00022723"/>
    </source>
</evidence>
<dbReference type="SUPFAM" id="SSF142921">
    <property type="entry name" value="WGR domain-like"/>
    <property type="match status" value="1"/>
</dbReference>
<dbReference type="PROSITE" id="PS50064">
    <property type="entry name" value="ZF_PARP_2"/>
    <property type="match status" value="2"/>
</dbReference>
<dbReference type="SUPFAM" id="SSF56399">
    <property type="entry name" value="ADP-ribosylation"/>
    <property type="match status" value="1"/>
</dbReference>
<dbReference type="Proteomes" id="UP000054558">
    <property type="component" value="Unassembled WGS sequence"/>
</dbReference>
<dbReference type="InterPro" id="IPR036616">
    <property type="entry name" value="Poly(ADP-ribose)pol_reg_dom_sf"/>
</dbReference>
<evidence type="ECO:0000256" key="15">
    <source>
        <dbReference type="ARBA" id="ARBA00024347"/>
    </source>
</evidence>
<dbReference type="InterPro" id="IPR038650">
    <property type="entry name" value="PADR1_C_dom_sf"/>
</dbReference>
<evidence type="ECO:0000256" key="11">
    <source>
        <dbReference type="ARBA" id="ARBA00022833"/>
    </source>
</evidence>
<keyword evidence="11" id="KW-0862">Zinc</keyword>
<dbReference type="Pfam" id="PF00645">
    <property type="entry name" value="zf-PARP"/>
    <property type="match status" value="2"/>
</dbReference>
<feature type="compositionally biased region" description="Basic and acidic residues" evidence="19">
    <location>
        <begin position="181"/>
        <end position="208"/>
    </location>
</feature>
<dbReference type="InterPro" id="IPR036957">
    <property type="entry name" value="Znf_PARP_sf"/>
</dbReference>
<keyword evidence="7" id="KW-0479">Metal-binding</keyword>
<evidence type="ECO:0000256" key="8">
    <source>
        <dbReference type="ARBA" id="ARBA00022737"/>
    </source>
</evidence>
<dbReference type="FunFam" id="1.10.20.130:FF:000001">
    <property type="entry name" value="Poly [ADP-ribose] polymerase"/>
    <property type="match status" value="1"/>
</dbReference>
<organism evidence="25 26">
    <name type="scientific">Klebsormidium nitens</name>
    <name type="common">Green alga</name>
    <name type="synonym">Ulothrix nitens</name>
    <dbReference type="NCBI Taxonomy" id="105231"/>
    <lineage>
        <taxon>Eukaryota</taxon>
        <taxon>Viridiplantae</taxon>
        <taxon>Streptophyta</taxon>
        <taxon>Klebsormidiophyceae</taxon>
        <taxon>Klebsormidiales</taxon>
        <taxon>Klebsormidiaceae</taxon>
        <taxon>Klebsormidium</taxon>
    </lineage>
</organism>
<name>A0A0U9HR58_KLENI</name>
<comment type="catalytic activity">
    <reaction evidence="2">
        <text>L-glutamyl-[protein] + NAD(+) = 5-O-(ADP-D-ribosyl)-L-glutamyl-[protein] + nicotinamide</text>
        <dbReference type="Rhea" id="RHEA:58224"/>
        <dbReference type="Rhea" id="RHEA-COMP:10208"/>
        <dbReference type="Rhea" id="RHEA-COMP:15089"/>
        <dbReference type="ChEBI" id="CHEBI:17154"/>
        <dbReference type="ChEBI" id="CHEBI:29973"/>
        <dbReference type="ChEBI" id="CHEBI:57540"/>
        <dbReference type="ChEBI" id="CHEBI:142540"/>
    </reaction>
</comment>
<dbReference type="EC" id="2.4.2.-" evidence="18"/>
<evidence type="ECO:0000313" key="26">
    <source>
        <dbReference type="Proteomes" id="UP000054558"/>
    </source>
</evidence>
<dbReference type="InterPro" id="IPR001510">
    <property type="entry name" value="Znf_PARP"/>
</dbReference>
<comment type="catalytic activity">
    <reaction evidence="17">
        <text>NAD(+) + (ADP-D-ribosyl)n-acceptor = nicotinamide + (ADP-D-ribosyl)n+1-acceptor + H(+).</text>
        <dbReference type="EC" id="2.4.2.30"/>
    </reaction>
</comment>
<dbReference type="PROSITE" id="PS51060">
    <property type="entry name" value="PARP_ALPHA_HD"/>
    <property type="match status" value="1"/>
</dbReference>
<dbReference type="CDD" id="cd01437">
    <property type="entry name" value="parp_like"/>
    <property type="match status" value="1"/>
</dbReference>
<keyword evidence="13" id="KW-0238">DNA-binding</keyword>
<feature type="compositionally biased region" description="Basic and acidic residues" evidence="19">
    <location>
        <begin position="262"/>
        <end position="298"/>
    </location>
</feature>
<evidence type="ECO:0000259" key="20">
    <source>
        <dbReference type="PROSITE" id="PS50064"/>
    </source>
</evidence>
<dbReference type="GO" id="GO:0140807">
    <property type="term" value="F:NAD+-protein-glutamate ADP-ribosyltransferase activity"/>
    <property type="evidence" value="ECO:0007669"/>
    <property type="project" value="RHEA"/>
</dbReference>
<evidence type="ECO:0000259" key="23">
    <source>
        <dbReference type="PROSITE" id="PS51060"/>
    </source>
</evidence>
<feature type="domain" description="PARP catalytic" evidence="22">
    <location>
        <begin position="844"/>
        <end position="1068"/>
    </location>
</feature>
<evidence type="ECO:0000256" key="6">
    <source>
        <dbReference type="ARBA" id="ARBA00022695"/>
    </source>
</evidence>
<dbReference type="PROSITE" id="PS50172">
    <property type="entry name" value="BRCT"/>
    <property type="match status" value="1"/>
</dbReference>
<evidence type="ECO:0000256" key="17">
    <source>
        <dbReference type="ARBA" id="ARBA00033987"/>
    </source>
</evidence>
<dbReference type="InterPro" id="IPR004102">
    <property type="entry name" value="Poly(ADP-ribose)pol_reg_dom"/>
</dbReference>
<evidence type="ECO:0000256" key="14">
    <source>
        <dbReference type="ARBA" id="ARBA00023242"/>
    </source>
</evidence>
<dbReference type="Pfam" id="PF00644">
    <property type="entry name" value="PARP"/>
    <property type="match status" value="1"/>
</dbReference>
<dbReference type="Pfam" id="PF08063">
    <property type="entry name" value="Zn_ribbon_PADR1"/>
    <property type="match status" value="1"/>
</dbReference>
<evidence type="ECO:0000313" key="25">
    <source>
        <dbReference type="EMBL" id="GAQ81960.1"/>
    </source>
</evidence>
<evidence type="ECO:0000256" key="12">
    <source>
        <dbReference type="ARBA" id="ARBA00023027"/>
    </source>
</evidence>
<dbReference type="EMBL" id="DF237045">
    <property type="protein sequence ID" value="GAQ81960.1"/>
    <property type="molecule type" value="Genomic_DNA"/>
</dbReference>
<keyword evidence="5 18" id="KW-0808">Transferase</keyword>
<evidence type="ECO:0000256" key="18">
    <source>
        <dbReference type="RuleBase" id="RU362114"/>
    </source>
</evidence>
<gene>
    <name evidence="25" type="ORF">KFL_000960110</name>
</gene>
<dbReference type="CDD" id="cd08001">
    <property type="entry name" value="WGR_PARP1_like"/>
    <property type="match status" value="1"/>
</dbReference>
<keyword evidence="8" id="KW-0677">Repeat</keyword>
<feature type="domain" description="PARP alpha-helical" evidence="23">
    <location>
        <begin position="716"/>
        <end position="834"/>
    </location>
</feature>
<dbReference type="PROSITE" id="PS00347">
    <property type="entry name" value="ZF_PARP_1"/>
    <property type="match status" value="1"/>
</dbReference>
<evidence type="ECO:0000259" key="21">
    <source>
        <dbReference type="PROSITE" id="PS50172"/>
    </source>
</evidence>
<feature type="region of interest" description="Disordered" evidence="19">
    <location>
        <begin position="87"/>
        <end position="108"/>
    </location>
</feature>
<evidence type="ECO:0000256" key="4">
    <source>
        <dbReference type="ARBA" id="ARBA00022676"/>
    </source>
</evidence>
<dbReference type="FunFam" id="3.90.228.10:FF:000002">
    <property type="entry name" value="Poly [ADP-ribose] polymerase"/>
    <property type="match status" value="1"/>
</dbReference>
<evidence type="ECO:0000259" key="24">
    <source>
        <dbReference type="PROSITE" id="PS51977"/>
    </source>
</evidence>
<sequence>MAPPKPFLVEYAKSGRAACKICKDPIAKDALRIAKVVQSRQFDGYMTNWHHYGCLLKKQGVFKTLHDVEGFDNLRWEDQKKLEKYVTDSGGSLEEEEEEEEEEIDEEDKDFSMEYAKSSRSTCKECEEKIQKDEVRVSKLVESDNPAYPGMVPAWRHIKCLLESGMWSKDVKKIPGFRSLSKADRESVEKLAKGEIDEMPPKDEEKEKKGKGKKRKSKGGEDEVEAEEEPKKKSRKRKKKGEDDEDEAEEPKETKKRGRKGKKEDDVTETKKGKGKAEEDAANKGKGKAKESEEETKPSKAAAKVKADPQLEKALEKQSRALWEIKDALRKHVSTSELREMLEVNDQSASGSEHELRDRCADGMLFGPLGKCPLCGSHMEYKEGHYCCRGFLSEWTKCTHTTGDAPRLKAQWKLPEENDNEYLDEWFQKQKKSKQRPDRILPPNRGPPPTKKTKTEGGASTVAADPVEQKAFANLPLTGMRIAVAGHLKHNQQELKELIQKAGGEIASRMSRDVTCLVTTPDEAEKEKGNGKVVQARELRIPIVFETFLMDSVEKHQRLDLKEYMIENKGVSTVKVKGRSAVHEASGLQETGHILEAGKSIYNTTLNMSDMASGINSYYILQLIEEDSNKAVHVFRKWGRVGNERIGSQKLERLPKAEAIVQFKRLFREKTGNDWEAWEAKQELHKAPGKFYPLDIDYGVDEGQGGAGPSAPPGSRSQLDPRVVSLMKMLFDLETYRATMLEFEINLSEMPLGKLTKKQVTKGFEVLSSIQNLLHDSSTEPDRQAALLLDASNRFYTLVPAMHPNPINDEGRLKDKIRMLEALRDIEIASRLIGDLSSQGDEEDPLDAHYRQLQCAVEPMPRDHPNWGLVEEYLHKTHAPTHKEWDLELEDVFCLDRAGEGSAYAPFKSSLPNKQLLWHGSRTSNYVGILSQGLRIAPPEAPVTGYMFGKGIYFADLVSKSAQYCYTSRGSPVGLMLLCEVALGDMHELRKAQYMEKAPRGKHSTKGLGKVAPDRSEFRKLDDDVTVPAGKPVPSNVRATELMYNEYIVYDTSQVRMRFLLKVRFKHK</sequence>
<dbReference type="GO" id="GO:0003950">
    <property type="term" value="F:NAD+ poly-ADP-ribosyltransferase activity"/>
    <property type="evidence" value="ECO:0000318"/>
    <property type="project" value="GO_Central"/>
</dbReference>
<dbReference type="InterPro" id="IPR008893">
    <property type="entry name" value="WGR_domain"/>
</dbReference>
<comment type="similarity">
    <text evidence="15">Belongs to the ARTD/PARP family.</text>
</comment>
<dbReference type="PANTHER" id="PTHR10459:SF80">
    <property type="entry name" value="POLY [ADP-RIBOSE] POLYMERASE 1"/>
    <property type="match status" value="1"/>
</dbReference>
<dbReference type="AlphaFoldDB" id="A0A0U9HR58"/>
<dbReference type="OrthoDB" id="2017365at2759"/>
<dbReference type="Gene3D" id="3.40.50.10190">
    <property type="entry name" value="BRCT domain"/>
    <property type="match status" value="1"/>
</dbReference>
<dbReference type="Pfam" id="PF00533">
    <property type="entry name" value="BRCT"/>
    <property type="match status" value="1"/>
</dbReference>
<feature type="domain" description="PARP-type" evidence="20">
    <location>
        <begin position="7"/>
        <end position="90"/>
    </location>
</feature>
<comment type="catalytic activity">
    <reaction evidence="1">
        <text>L-aspartyl-[protein] + NAD(+) = 4-O-(ADP-D-ribosyl)-L-aspartyl-[protein] + nicotinamide</text>
        <dbReference type="Rhea" id="RHEA:54424"/>
        <dbReference type="Rhea" id="RHEA-COMP:9867"/>
        <dbReference type="Rhea" id="RHEA-COMP:13832"/>
        <dbReference type="ChEBI" id="CHEBI:17154"/>
        <dbReference type="ChEBI" id="CHEBI:29961"/>
        <dbReference type="ChEBI" id="CHEBI:57540"/>
        <dbReference type="ChEBI" id="CHEBI:138102"/>
    </reaction>
</comment>
<dbReference type="PROSITE" id="PS51977">
    <property type="entry name" value="WGR"/>
    <property type="match status" value="1"/>
</dbReference>
<feature type="domain" description="PARP-type" evidence="20">
    <location>
        <begin position="111"/>
        <end position="190"/>
    </location>
</feature>
<keyword evidence="4 18" id="KW-0328">Glycosyltransferase</keyword>
<comment type="subcellular location">
    <subcellularLocation>
        <location evidence="3">Nucleus</location>
    </subcellularLocation>
</comment>
<dbReference type="OMA" id="MNFKYKY"/>
<keyword evidence="6" id="KW-0548">Nucleotidyltransferase</keyword>
<comment type="function">
    <text evidence="16">Involved in the base excision repair (BER) pathway, by catalyzing the poly(ADP-ribosyl)ation of a limited number of acceptor proteins involved in chromatin architecture and in DNA metabolism. This modification follows DNA damages and appears as an obligatory step in a detection/signaling pathway leading to the reparation of DNA strand breaks.</text>
</comment>
<dbReference type="Pfam" id="PF21728">
    <property type="entry name" value="PADR1_N"/>
    <property type="match status" value="1"/>
</dbReference>
<dbReference type="InterPro" id="IPR036930">
    <property type="entry name" value="WGR_dom_sf"/>
</dbReference>
<dbReference type="Pfam" id="PF02877">
    <property type="entry name" value="PARP_reg"/>
    <property type="match status" value="1"/>
</dbReference>
<dbReference type="SMART" id="SM01335">
    <property type="entry name" value="PADR1"/>
    <property type="match status" value="1"/>
</dbReference>
<keyword evidence="10" id="KW-0863">Zinc-finger</keyword>
<evidence type="ECO:0000256" key="9">
    <source>
        <dbReference type="ARBA" id="ARBA00022765"/>
    </source>
</evidence>
<dbReference type="STRING" id="105231.A0A0U9HR58"/>
<keyword evidence="9" id="KW-0013">ADP-ribosylation</keyword>
<dbReference type="Pfam" id="PF05406">
    <property type="entry name" value="WGR"/>
    <property type="match status" value="1"/>
</dbReference>
<dbReference type="GO" id="GO:0008270">
    <property type="term" value="F:zinc ion binding"/>
    <property type="evidence" value="ECO:0007669"/>
    <property type="project" value="UniProtKB-KW"/>
</dbReference>
<feature type="domain" description="WGR" evidence="24">
    <location>
        <begin position="591"/>
        <end position="691"/>
    </location>
</feature>
<dbReference type="CDD" id="cd17747">
    <property type="entry name" value="BRCT_PARP1"/>
    <property type="match status" value="1"/>
</dbReference>
<dbReference type="InterPro" id="IPR012982">
    <property type="entry name" value="PARP1-like_PADR1_Zn_ribbon"/>
</dbReference>
<dbReference type="GO" id="GO:0003677">
    <property type="term" value="F:DNA binding"/>
    <property type="evidence" value="ECO:0007669"/>
    <property type="project" value="UniProtKB-KW"/>
</dbReference>
<evidence type="ECO:0000256" key="5">
    <source>
        <dbReference type="ARBA" id="ARBA00022679"/>
    </source>
</evidence>
<dbReference type="GO" id="GO:0140806">
    <property type="term" value="F:NAD+-protein-aspartate ADP-ribosyltransferase activity"/>
    <property type="evidence" value="ECO:0007669"/>
    <property type="project" value="RHEA"/>
</dbReference>
<feature type="region of interest" description="Disordered" evidence="19">
    <location>
        <begin position="429"/>
        <end position="461"/>
    </location>
</feature>
<feature type="domain" description="BRCT" evidence="21">
    <location>
        <begin position="472"/>
        <end position="566"/>
    </location>
</feature>
<dbReference type="InterPro" id="IPR001357">
    <property type="entry name" value="BRCT_dom"/>
</dbReference>
<dbReference type="GO" id="GO:0005730">
    <property type="term" value="C:nucleolus"/>
    <property type="evidence" value="ECO:0000318"/>
    <property type="project" value="GO_Central"/>
</dbReference>
<feature type="region of interest" description="Disordered" evidence="19">
    <location>
        <begin position="171"/>
        <end position="309"/>
    </location>
</feature>
<dbReference type="Gene3D" id="3.90.228.10">
    <property type="match status" value="1"/>
</dbReference>
<evidence type="ECO:0000256" key="2">
    <source>
        <dbReference type="ARBA" id="ARBA00000459"/>
    </source>
</evidence>
<dbReference type="PANTHER" id="PTHR10459">
    <property type="entry name" value="DNA LIGASE"/>
    <property type="match status" value="1"/>
</dbReference>
<dbReference type="Gene3D" id="1.10.20.130">
    <property type="match status" value="1"/>
</dbReference>
<dbReference type="InterPro" id="IPR050800">
    <property type="entry name" value="ARTD/PARP"/>
</dbReference>
<dbReference type="GO" id="GO:0016779">
    <property type="term" value="F:nucleotidyltransferase activity"/>
    <property type="evidence" value="ECO:0007669"/>
    <property type="project" value="UniProtKB-KW"/>
</dbReference>
<evidence type="ECO:0000256" key="13">
    <source>
        <dbReference type="ARBA" id="ARBA00023125"/>
    </source>
</evidence>
<dbReference type="GO" id="GO:0070212">
    <property type="term" value="P:protein poly-ADP-ribosylation"/>
    <property type="evidence" value="ECO:0007669"/>
    <property type="project" value="UniProtKB-ARBA"/>
</dbReference>
<dbReference type="SMART" id="SM01336">
    <property type="entry name" value="zf-PARP"/>
    <property type="match status" value="2"/>
</dbReference>
<dbReference type="PROSITE" id="PS51059">
    <property type="entry name" value="PARP_CATALYTIC"/>
    <property type="match status" value="1"/>
</dbReference>
<evidence type="ECO:0000256" key="1">
    <source>
        <dbReference type="ARBA" id="ARBA00000438"/>
    </source>
</evidence>
<evidence type="ECO:0000256" key="10">
    <source>
        <dbReference type="ARBA" id="ARBA00022771"/>
    </source>
</evidence>
<evidence type="ECO:0000256" key="16">
    <source>
        <dbReference type="ARBA" id="ARBA00024945"/>
    </source>
</evidence>
<dbReference type="SUPFAM" id="SSF52113">
    <property type="entry name" value="BRCT domain"/>
    <property type="match status" value="1"/>
</dbReference>
<dbReference type="Gene3D" id="2.20.25.630">
    <property type="match status" value="1"/>
</dbReference>
<dbReference type="Gene3D" id="3.30.1740.10">
    <property type="entry name" value="Zinc finger, PARP-type"/>
    <property type="match status" value="2"/>
</dbReference>
<keyword evidence="14" id="KW-0539">Nucleus</keyword>
<dbReference type="SMART" id="SM00773">
    <property type="entry name" value="WGR"/>
    <property type="match status" value="1"/>
</dbReference>
<proteinExistence type="inferred from homology"/>
<dbReference type="SUPFAM" id="SSF57716">
    <property type="entry name" value="Glucocorticoid receptor-like (DNA-binding domain)"/>
    <property type="match status" value="2"/>
</dbReference>
<dbReference type="InterPro" id="IPR036420">
    <property type="entry name" value="BRCT_dom_sf"/>
</dbReference>
<protein>
    <recommendedName>
        <fullName evidence="18">Poly [ADP-ribose] polymerase</fullName>
        <shortName evidence="18">PARP</shortName>
        <ecNumber evidence="18">2.4.2.-</ecNumber>
    </recommendedName>
</protein>
<reference evidence="25 26" key="1">
    <citation type="journal article" date="2014" name="Nat. Commun.">
        <title>Klebsormidium flaccidum genome reveals primary factors for plant terrestrial adaptation.</title>
        <authorList>
            <person name="Hori K."/>
            <person name="Maruyama F."/>
            <person name="Fujisawa T."/>
            <person name="Togashi T."/>
            <person name="Yamamoto N."/>
            <person name="Seo M."/>
            <person name="Sato S."/>
            <person name="Yamada T."/>
            <person name="Mori H."/>
            <person name="Tajima N."/>
            <person name="Moriyama T."/>
            <person name="Ikeuchi M."/>
            <person name="Watanabe M."/>
            <person name="Wada H."/>
            <person name="Kobayashi K."/>
            <person name="Saito M."/>
            <person name="Masuda T."/>
            <person name="Sasaki-Sekimoto Y."/>
            <person name="Mashiguchi K."/>
            <person name="Awai K."/>
            <person name="Shimojima M."/>
            <person name="Masuda S."/>
            <person name="Iwai M."/>
            <person name="Nobusawa T."/>
            <person name="Narise T."/>
            <person name="Kondo S."/>
            <person name="Saito H."/>
            <person name="Sato R."/>
            <person name="Murakawa M."/>
            <person name="Ihara Y."/>
            <person name="Oshima-Yamada Y."/>
            <person name="Ohtaka K."/>
            <person name="Satoh M."/>
            <person name="Sonobe K."/>
            <person name="Ishii M."/>
            <person name="Ohtani R."/>
            <person name="Kanamori-Sato M."/>
            <person name="Honoki R."/>
            <person name="Miyazaki D."/>
            <person name="Mochizuki H."/>
            <person name="Umetsu J."/>
            <person name="Higashi K."/>
            <person name="Shibata D."/>
            <person name="Kamiya Y."/>
            <person name="Sato N."/>
            <person name="Nakamura Y."/>
            <person name="Tabata S."/>
            <person name="Ida S."/>
            <person name="Kurokawa K."/>
            <person name="Ohta H."/>
        </authorList>
    </citation>
    <scope>NUCLEOTIDE SEQUENCE [LARGE SCALE GENOMIC DNA]</scope>
    <source>
        <strain evidence="25 26">NIES-2285</strain>
    </source>
</reference>
<dbReference type="PROSITE" id="PS52007">
    <property type="entry name" value="PADR1"/>
    <property type="match status" value="1"/>
</dbReference>
<dbReference type="InterPro" id="IPR012317">
    <property type="entry name" value="Poly(ADP-ribose)pol_cat_dom"/>
</dbReference>
<evidence type="ECO:0000256" key="3">
    <source>
        <dbReference type="ARBA" id="ARBA00004123"/>
    </source>
</evidence>
<dbReference type="GO" id="GO:0006302">
    <property type="term" value="P:double-strand break repair"/>
    <property type="evidence" value="ECO:0000318"/>
    <property type="project" value="GO_Central"/>
</dbReference>
<dbReference type="SMART" id="SM00292">
    <property type="entry name" value="BRCT"/>
    <property type="match status" value="1"/>
</dbReference>
<evidence type="ECO:0000259" key="22">
    <source>
        <dbReference type="PROSITE" id="PS51059"/>
    </source>
</evidence>
<dbReference type="Gene3D" id="1.20.142.10">
    <property type="entry name" value="Poly(ADP-ribose) polymerase, regulatory domain"/>
    <property type="match status" value="1"/>
</dbReference>